<reference evidence="1" key="1">
    <citation type="submission" date="2022-04" db="EMBL/GenBank/DDBJ databases">
        <title>Jade perch genome.</title>
        <authorList>
            <person name="Chao B."/>
        </authorList>
    </citation>
    <scope>NUCLEOTIDE SEQUENCE</scope>
    <source>
        <strain evidence="1">CB-2022</strain>
    </source>
</reference>
<sequence length="652" mass="72921">MEENITASRRWGQASSVPPPRLLGQDSSSWAKVFTKLDLRNAYHLPGEDTQSHLHGSCQSGGRTVTNWPPLTSKKKEQFFPSDSQQIIAFTHAPSFLSRKLSAAERNFYDVGNKELLAVKVALEEWRHWLEGAEQPFIVWTDHHKNLEYLKSAKKTQLSSSKVGNLGTSFFSRFRFTLSYRPGSQNAKPDVLSRLFEPEPTAAKEPETILSPDRVIGLVSWPWPIEKEVQRAGRGKTTPEDCPRNRLFVPEALRSQVQVIHWAHTSLLTCHPGVRRSLFFIQQRFWWPAMKKDVADYVAACAPSVPGVRRRGRPGWDFSSHYRCHNAMAWSLGHFLTLDFITGLPPSKEVRSLSLFFGRSSAVSLAPPSACPLDITLESNGQTERMNQELETCLRCLVAQNQTTWSQHLTWMDRVRAQHPSHSSHGTLAFSCRPWISATSVFGLRTRGYRSIGSCSGQEKSQDLGSCTRDMLQKGQARMKAAADRGRRPAPAYQPGQKVWLSTKDLPLHVHSRKLAPRAQPWSQAWGWGSQASAWWPGLCPRDPAWAQPENGNVGPPSSRLTIPRKIHEGPVQCGLGSSHGGGPRRPNPWTKTLAIGTWNVTSLGGKEPELVQEVERYRLEIVGLTSTHSLGSGIQLERGWTGPPLLWSCPG</sequence>
<protein>
    <submittedName>
        <fullName evidence="1">Uncharacterized protein</fullName>
    </submittedName>
</protein>
<accession>A0ACB8VU50</accession>
<organism evidence="1 2">
    <name type="scientific">Scortum barcoo</name>
    <name type="common">barcoo grunter</name>
    <dbReference type="NCBI Taxonomy" id="214431"/>
    <lineage>
        <taxon>Eukaryota</taxon>
        <taxon>Metazoa</taxon>
        <taxon>Chordata</taxon>
        <taxon>Craniata</taxon>
        <taxon>Vertebrata</taxon>
        <taxon>Euteleostomi</taxon>
        <taxon>Actinopterygii</taxon>
        <taxon>Neopterygii</taxon>
        <taxon>Teleostei</taxon>
        <taxon>Neoteleostei</taxon>
        <taxon>Acanthomorphata</taxon>
        <taxon>Eupercaria</taxon>
        <taxon>Centrarchiformes</taxon>
        <taxon>Terapontoidei</taxon>
        <taxon>Terapontidae</taxon>
        <taxon>Scortum</taxon>
    </lineage>
</organism>
<name>A0ACB8VU50_9TELE</name>
<gene>
    <name evidence="1" type="ORF">L3Q82_002639</name>
</gene>
<evidence type="ECO:0000313" key="2">
    <source>
        <dbReference type="Proteomes" id="UP000831701"/>
    </source>
</evidence>
<evidence type="ECO:0000313" key="1">
    <source>
        <dbReference type="EMBL" id="KAI3359103.1"/>
    </source>
</evidence>
<dbReference type="Proteomes" id="UP000831701">
    <property type="component" value="Chromosome 17"/>
</dbReference>
<comment type="caution">
    <text evidence="1">The sequence shown here is derived from an EMBL/GenBank/DDBJ whole genome shotgun (WGS) entry which is preliminary data.</text>
</comment>
<dbReference type="EMBL" id="CM041547">
    <property type="protein sequence ID" value="KAI3359103.1"/>
    <property type="molecule type" value="Genomic_DNA"/>
</dbReference>
<proteinExistence type="predicted"/>
<keyword evidence="2" id="KW-1185">Reference proteome</keyword>